<accession>A0A382TZN1</accession>
<dbReference type="Gene3D" id="3.40.50.10540">
    <property type="entry name" value="Crotonobetainyl-coa:carnitine coa-transferase, domain 1"/>
    <property type="match status" value="1"/>
</dbReference>
<sequence>YDHVIQGMSGATSIQSSDDQPAYIKTLIFDKITAYTACQALTAALYKREKTGKASHIKLSMLDSAIFFLWPDGMMNETLLDKDVKKLPPLSSTYSSLVPAKDGFFVMAAMTDAQWFGIFDAIKKPEYKTDPRFVNASARSENMSELVAKALYSFMDLTVEESINALRANDVPCAESTPREEVINHPQVKASKTIFQMTSPHQGKLNAVSHPAIFDNERLSIDKTAPSLGEDTKTIIENLSKE</sequence>
<dbReference type="PANTHER" id="PTHR48207">
    <property type="entry name" value="SUCCINATE--HYDROXYMETHYLGLUTARATE COA-TRANSFERASE"/>
    <property type="match status" value="1"/>
</dbReference>
<dbReference type="InterPro" id="IPR044855">
    <property type="entry name" value="CoA-Trfase_III_dom3_sf"/>
</dbReference>
<dbReference type="SUPFAM" id="SSF89796">
    <property type="entry name" value="CoA-transferase family III (CaiB/BaiF)"/>
    <property type="match status" value="1"/>
</dbReference>
<dbReference type="InterPro" id="IPR023606">
    <property type="entry name" value="CoA-Trfase_III_dom_1_sf"/>
</dbReference>
<dbReference type="InterPro" id="IPR050483">
    <property type="entry name" value="CoA-transferase_III_domain"/>
</dbReference>
<dbReference type="Gene3D" id="3.30.1540.10">
    <property type="entry name" value="formyl-coa transferase, domain 3"/>
    <property type="match status" value="1"/>
</dbReference>
<dbReference type="PANTHER" id="PTHR48207:SF3">
    <property type="entry name" value="SUCCINATE--HYDROXYMETHYLGLUTARATE COA-TRANSFERASE"/>
    <property type="match status" value="1"/>
</dbReference>
<proteinExistence type="predicted"/>
<dbReference type="GO" id="GO:0008410">
    <property type="term" value="F:CoA-transferase activity"/>
    <property type="evidence" value="ECO:0007669"/>
    <property type="project" value="TreeGrafter"/>
</dbReference>
<protein>
    <recommendedName>
        <fullName evidence="3">Carnitine dehydratase</fullName>
    </recommendedName>
</protein>
<gene>
    <name evidence="2" type="ORF">METZ01_LOCUS380011</name>
</gene>
<feature type="non-terminal residue" evidence="2">
    <location>
        <position position="1"/>
    </location>
</feature>
<organism evidence="2">
    <name type="scientific">marine metagenome</name>
    <dbReference type="NCBI Taxonomy" id="408172"/>
    <lineage>
        <taxon>unclassified sequences</taxon>
        <taxon>metagenomes</taxon>
        <taxon>ecological metagenomes</taxon>
    </lineage>
</organism>
<dbReference type="Pfam" id="PF02515">
    <property type="entry name" value="CoA_transf_3"/>
    <property type="match status" value="1"/>
</dbReference>
<evidence type="ECO:0000256" key="1">
    <source>
        <dbReference type="ARBA" id="ARBA00022679"/>
    </source>
</evidence>
<dbReference type="AlphaFoldDB" id="A0A382TZN1"/>
<name>A0A382TZN1_9ZZZZ</name>
<dbReference type="EMBL" id="UINC01140169">
    <property type="protein sequence ID" value="SVD27157.1"/>
    <property type="molecule type" value="Genomic_DNA"/>
</dbReference>
<dbReference type="InterPro" id="IPR003673">
    <property type="entry name" value="CoA-Trfase_fam_III"/>
</dbReference>
<keyword evidence="1" id="KW-0808">Transferase</keyword>
<evidence type="ECO:0000313" key="2">
    <source>
        <dbReference type="EMBL" id="SVD27157.1"/>
    </source>
</evidence>
<evidence type="ECO:0008006" key="3">
    <source>
        <dbReference type="Google" id="ProtNLM"/>
    </source>
</evidence>
<reference evidence="2" key="1">
    <citation type="submission" date="2018-05" db="EMBL/GenBank/DDBJ databases">
        <authorList>
            <person name="Lanie J.A."/>
            <person name="Ng W.-L."/>
            <person name="Kazmierczak K.M."/>
            <person name="Andrzejewski T.M."/>
            <person name="Davidsen T.M."/>
            <person name="Wayne K.J."/>
            <person name="Tettelin H."/>
            <person name="Glass J.I."/>
            <person name="Rusch D."/>
            <person name="Podicherti R."/>
            <person name="Tsui H.-C.T."/>
            <person name="Winkler M.E."/>
        </authorList>
    </citation>
    <scope>NUCLEOTIDE SEQUENCE</scope>
</reference>